<proteinExistence type="predicted"/>
<dbReference type="Pfam" id="PF03783">
    <property type="entry name" value="CsgG"/>
    <property type="match status" value="1"/>
</dbReference>
<dbReference type="Gene3D" id="2.60.40.1120">
    <property type="entry name" value="Carboxypeptidase-like, regulatory domain"/>
    <property type="match status" value="1"/>
</dbReference>
<gene>
    <name evidence="2" type="ordered locus">Spith_1773</name>
</gene>
<dbReference type="PANTHER" id="PTHR36194">
    <property type="entry name" value="S-LAYER-LIKE PROTEIN"/>
    <property type="match status" value="1"/>
</dbReference>
<dbReference type="Pfam" id="PF08308">
    <property type="entry name" value="PEGA"/>
    <property type="match status" value="2"/>
</dbReference>
<evidence type="ECO:0000259" key="1">
    <source>
        <dbReference type="Pfam" id="PF08308"/>
    </source>
</evidence>
<organism evidence="2 3">
    <name type="scientific">Winmispira thermophila (strain ATCC 700085 / DSM 6578 / Z-1203)</name>
    <name type="common">Spirochaeta thermophila</name>
    <dbReference type="NCBI Taxonomy" id="869211"/>
    <lineage>
        <taxon>Bacteria</taxon>
        <taxon>Pseudomonadati</taxon>
        <taxon>Spirochaetota</taxon>
        <taxon>Spirochaetia</taxon>
        <taxon>Winmispirales</taxon>
        <taxon>Winmispiraceae</taxon>
        <taxon>Winmispira</taxon>
    </lineage>
</organism>
<dbReference type="InterPro" id="IPR005534">
    <property type="entry name" value="Curli_assmbl/transp-comp_CsgG"/>
</dbReference>
<accession>G0GCG6</accession>
<dbReference type="STRING" id="869211.Spith_1773"/>
<dbReference type="HOGENOM" id="CLU_589125_0_0_12"/>
<keyword evidence="3" id="KW-1185">Reference proteome</keyword>
<dbReference type="AlphaFoldDB" id="G0GCG6"/>
<dbReference type="EMBL" id="CP002903">
    <property type="protein sequence ID" value="AEJ62032.1"/>
    <property type="molecule type" value="Genomic_DNA"/>
</dbReference>
<dbReference type="Proteomes" id="UP000007254">
    <property type="component" value="Chromosome"/>
</dbReference>
<name>G0GCG6_WINT7</name>
<feature type="domain" description="PEGA" evidence="1">
    <location>
        <begin position="166"/>
        <end position="232"/>
    </location>
</feature>
<feature type="domain" description="PEGA" evidence="1">
    <location>
        <begin position="243"/>
        <end position="301"/>
    </location>
</feature>
<dbReference type="GO" id="GO:0030288">
    <property type="term" value="C:outer membrane-bounded periplasmic space"/>
    <property type="evidence" value="ECO:0007669"/>
    <property type="project" value="InterPro"/>
</dbReference>
<dbReference type="Gene3D" id="3.40.50.10610">
    <property type="entry name" value="ABC-type transport auxiliary lipoprotein component"/>
    <property type="match status" value="1"/>
</dbReference>
<dbReference type="PANTHER" id="PTHR36194:SF1">
    <property type="entry name" value="S-LAYER-LIKE PROTEIN"/>
    <property type="match status" value="1"/>
</dbReference>
<protein>
    <submittedName>
        <fullName evidence="2">PEGA domain protein</fullName>
    </submittedName>
</protein>
<evidence type="ECO:0000313" key="2">
    <source>
        <dbReference type="EMBL" id="AEJ62032.1"/>
    </source>
</evidence>
<reference evidence="2 3" key="1">
    <citation type="submission" date="2011-06" db="EMBL/GenBank/DDBJ databases">
        <title>The complete genome of Spirochaeta thermophila DSM 6578.</title>
        <authorList>
            <consortium name="US DOE Joint Genome Institute (JGI-PGF)"/>
            <person name="Lucas S."/>
            <person name="Lapidus A."/>
            <person name="Bruce D."/>
            <person name="Goodwin L."/>
            <person name="Pitluck S."/>
            <person name="Peters L."/>
            <person name="Kyrpides N."/>
            <person name="Mavromatis K."/>
            <person name="Ivanova N."/>
            <person name="Mikailova N."/>
            <person name="Pagani I."/>
            <person name="Chertkov O."/>
            <person name="Detter J.C."/>
            <person name="Tapia R."/>
            <person name="Han C."/>
            <person name="Land M."/>
            <person name="Hauser L."/>
            <person name="Markowitz V."/>
            <person name="Cheng J.-F."/>
            <person name="Hugenholtz P."/>
            <person name="Woyke T."/>
            <person name="Wu D."/>
            <person name="Spring S."/>
            <person name="Merkhoffer B."/>
            <person name="Schneider S."/>
            <person name="Klenk H.-P."/>
            <person name="Eisen J.A."/>
        </authorList>
    </citation>
    <scope>NUCLEOTIDE SEQUENCE [LARGE SCALE GENOMIC DNA]</scope>
    <source>
        <strain evidence="3">ATCC 700085 / DSM 6578 / Z-1203</strain>
    </source>
</reference>
<dbReference type="InterPro" id="IPR013229">
    <property type="entry name" value="PEGA"/>
</dbReference>
<sequence length="464" mass="51437">MRRGLLLLFVWMVGHLWASDVRISIFPFQSDYRLSKVAKAATSFVETAFIKESRFDVITRRDMEAVLSQQELSLSDVTDPSSAIRLGKVLTAQYVVIGELQAIGDVVLLAARMLDVETGRMVAAETGTARTLSDLESACTLLARSLAAQFFKEALPGSDTAEGKSLLFITSVPTGARVYINGKYAGETPFRVEQAERHTYRVKIEMDEYVPYETIVRVHEPRIYRVEASLVRDEAGLVIDADVGADVFVDERFMGSAPVEVRVTSGTHRVRVEREGYHAETKKVEVQPGQTLNLSFRLKEKRPLFAGLERERAIGVSSGWGTSTVTLASAVDGGGVALLPPEEGRTGWWGSLSFYFPSSFFSIDAELAAERMVGYGSRLDLVMGIGSPADGPDFSLSAAWLVTVLFPRGFENMEEQIPVVWPWGMELGMFIPLSRNFLFRFSANTFDFDYLEAWGLKLMMGVVL</sequence>
<dbReference type="TCDB" id="1.B.48.3.1">
    <property type="family name" value="the curli fiber subunit porin, cgsa, csgg (csgg) family"/>
</dbReference>
<evidence type="ECO:0000313" key="3">
    <source>
        <dbReference type="Proteomes" id="UP000007254"/>
    </source>
</evidence>
<dbReference type="KEGG" id="stq:Spith_1773"/>